<dbReference type="EMBL" id="CABPSM010000010">
    <property type="protein sequence ID" value="VVE24901.1"/>
    <property type="molecule type" value="Genomic_DNA"/>
</dbReference>
<dbReference type="Proteomes" id="UP000343317">
    <property type="component" value="Unassembled WGS sequence"/>
</dbReference>
<dbReference type="AlphaFoldDB" id="A0A5E4WK95"/>
<dbReference type="RefSeq" id="WP_150621475.1">
    <property type="nucleotide sequence ID" value="NZ_CABPSM010000010.1"/>
</dbReference>
<organism evidence="1 2">
    <name type="scientific">Pandoraea horticolens</name>
    <dbReference type="NCBI Taxonomy" id="2508298"/>
    <lineage>
        <taxon>Bacteria</taxon>
        <taxon>Pseudomonadati</taxon>
        <taxon>Pseudomonadota</taxon>
        <taxon>Betaproteobacteria</taxon>
        <taxon>Burkholderiales</taxon>
        <taxon>Burkholderiaceae</taxon>
        <taxon>Pandoraea</taxon>
    </lineage>
</organism>
<dbReference type="InterPro" id="IPR029035">
    <property type="entry name" value="DHS-like_NAD/FAD-binding_dom"/>
</dbReference>
<name>A0A5E4WK95_9BURK</name>
<gene>
    <name evidence="1" type="ORF">PHO31112_03320</name>
</gene>
<evidence type="ECO:0000313" key="1">
    <source>
        <dbReference type="EMBL" id="VVE24901.1"/>
    </source>
</evidence>
<accession>A0A5E4WK95</accession>
<keyword evidence="2" id="KW-1185">Reference proteome</keyword>
<reference evidence="1 2" key="1">
    <citation type="submission" date="2019-08" db="EMBL/GenBank/DDBJ databases">
        <authorList>
            <person name="Peeters C."/>
        </authorList>
    </citation>
    <scope>NUCLEOTIDE SEQUENCE [LARGE SCALE GENOMIC DNA]</scope>
    <source>
        <strain evidence="1 2">LMG 31112</strain>
    </source>
</reference>
<proteinExistence type="predicted"/>
<evidence type="ECO:0000313" key="2">
    <source>
        <dbReference type="Proteomes" id="UP000343317"/>
    </source>
</evidence>
<sequence length="363" mass="39608">MSTSPPEGTLPDELFVEVQKIFRATPALLIGSGFSCGYGLPGMWDLGVHLLANVEAALTTDEAKALWRGASNAVKANLEAGLNTIPQGAAGREELVRAIRYETAKLILSATSVAEKTILDQGLAAGHAPARLLRLLFNGAAQNAESIPVITTNYDTLLELFCDLADLPIDTGFTGFRRRKPRTAPIFQTQYSRVWAAEKKGGFQADHRPFRTVRLHKPHGSISWLATPTGPVEALNDNSNAARAIVVPGPSKYQDALVNTLFDAMRTEMNGVLGGASALLCLGFGFNDDHLQGVIRARLDAHMPMILLTRDPTESINGLLRAYPHAIAVFKEDVGAKCFWNGRVYRSEEPLWQLDDFLKKFLE</sequence>
<protein>
    <submittedName>
        <fullName evidence="1">Uncharacterized protein</fullName>
    </submittedName>
</protein>
<dbReference type="SUPFAM" id="SSF52467">
    <property type="entry name" value="DHS-like NAD/FAD-binding domain"/>
    <property type="match status" value="1"/>
</dbReference>
<dbReference type="Pfam" id="PF13289">
    <property type="entry name" value="SIR2_2"/>
    <property type="match status" value="1"/>
</dbReference>